<organism evidence="2 3">
    <name type="scientific">Uabimicrobium amorphum</name>
    <dbReference type="NCBI Taxonomy" id="2596890"/>
    <lineage>
        <taxon>Bacteria</taxon>
        <taxon>Pseudomonadati</taxon>
        <taxon>Planctomycetota</taxon>
        <taxon>Candidatus Uabimicrobiia</taxon>
        <taxon>Candidatus Uabimicrobiales</taxon>
        <taxon>Candidatus Uabimicrobiaceae</taxon>
        <taxon>Candidatus Uabimicrobium</taxon>
    </lineage>
</organism>
<evidence type="ECO:0000313" key="2">
    <source>
        <dbReference type="EMBL" id="BBM88085.1"/>
    </source>
</evidence>
<dbReference type="AlphaFoldDB" id="A0A5S9F6N6"/>
<keyword evidence="2" id="KW-0808">Transferase</keyword>
<dbReference type="Pfam" id="PF00069">
    <property type="entry name" value="Pkinase"/>
    <property type="match status" value="1"/>
</dbReference>
<dbReference type="RefSeq" id="WP_151972248.1">
    <property type="nucleotide sequence ID" value="NZ_AP019860.1"/>
</dbReference>
<dbReference type="GO" id="GO:0004672">
    <property type="term" value="F:protein kinase activity"/>
    <property type="evidence" value="ECO:0007669"/>
    <property type="project" value="InterPro"/>
</dbReference>
<dbReference type="InterPro" id="IPR011009">
    <property type="entry name" value="Kinase-like_dom_sf"/>
</dbReference>
<dbReference type="Gene3D" id="1.10.510.10">
    <property type="entry name" value="Transferase(Phosphotransferase) domain 1"/>
    <property type="match status" value="1"/>
</dbReference>
<dbReference type="PANTHER" id="PTHR24347">
    <property type="entry name" value="SERINE/THREONINE-PROTEIN KINASE"/>
    <property type="match status" value="1"/>
</dbReference>
<proteinExistence type="predicted"/>
<dbReference type="EMBL" id="AP019860">
    <property type="protein sequence ID" value="BBM88085.1"/>
    <property type="molecule type" value="Genomic_DNA"/>
</dbReference>
<dbReference type="SUPFAM" id="SSF56112">
    <property type="entry name" value="Protein kinase-like (PK-like)"/>
    <property type="match status" value="1"/>
</dbReference>
<keyword evidence="2" id="KW-0418">Kinase</keyword>
<dbReference type="KEGG" id="uam:UABAM_06501"/>
<accession>A0A5S9F6N6</accession>
<reference evidence="2 3" key="1">
    <citation type="submission" date="2019-08" db="EMBL/GenBank/DDBJ databases">
        <title>Complete genome sequence of Candidatus Uab amorphum.</title>
        <authorList>
            <person name="Shiratori T."/>
            <person name="Suzuki S."/>
            <person name="Kakizawa Y."/>
            <person name="Ishida K."/>
        </authorList>
    </citation>
    <scope>NUCLEOTIDE SEQUENCE [LARGE SCALE GENOMIC DNA]</scope>
    <source>
        <strain evidence="2 3">SRT547</strain>
    </source>
</reference>
<dbReference type="PROSITE" id="PS50011">
    <property type="entry name" value="PROTEIN_KINASE_DOM"/>
    <property type="match status" value="1"/>
</dbReference>
<dbReference type="OrthoDB" id="6111975at2"/>
<evidence type="ECO:0000259" key="1">
    <source>
        <dbReference type="PROSITE" id="PS50011"/>
    </source>
</evidence>
<dbReference type="Gene3D" id="3.30.200.20">
    <property type="entry name" value="Phosphorylase Kinase, domain 1"/>
    <property type="match status" value="1"/>
</dbReference>
<evidence type="ECO:0000313" key="3">
    <source>
        <dbReference type="Proteomes" id="UP000326354"/>
    </source>
</evidence>
<sequence>MSQTLGQIKTYDTVNGMEEALCFVHEGKEHWVKRYLNNDRYQVCGFLGTGGLGCVYTAYDRWNCDNMVVIKTPYYMGDYCFPCVSRGKAVFERQINSLNKIYLREKKHLVELSNAGFDSVVNLNDFFYDRSVDLCKSFHNAARVKYQVAENYRENTPFLVMKYIRGKTLGKIIEEKPLGNYKTLVIAKQILALMKYMHKRRVSNKGKEYYYLLCDLKAENIIVTDDMHISLIDFGAVKIYWTAHGEVDIPIFVTDGYAAPEVYSGSLEFIDNPRIDERFDLFTLGALMSYCLTGIKPRDFLTNTTPPQYNFDLDNYDNITKNVKNIVKKSTMHQRQERYQNSSTMLYEVLNELSRFQG</sequence>
<protein>
    <submittedName>
        <fullName evidence="2">Protein kinase</fullName>
    </submittedName>
</protein>
<feature type="domain" description="Protein kinase" evidence="1">
    <location>
        <begin position="41"/>
        <end position="350"/>
    </location>
</feature>
<keyword evidence="3" id="KW-1185">Reference proteome</keyword>
<gene>
    <name evidence="2" type="ORF">UABAM_06501</name>
</gene>
<dbReference type="GO" id="GO:0005524">
    <property type="term" value="F:ATP binding"/>
    <property type="evidence" value="ECO:0007669"/>
    <property type="project" value="InterPro"/>
</dbReference>
<dbReference type="InterPro" id="IPR000719">
    <property type="entry name" value="Prot_kinase_dom"/>
</dbReference>
<name>A0A5S9F6N6_UABAM</name>
<dbReference type="SMART" id="SM00220">
    <property type="entry name" value="S_TKc"/>
    <property type="match status" value="1"/>
</dbReference>
<dbReference type="Proteomes" id="UP000326354">
    <property type="component" value="Chromosome"/>
</dbReference>